<dbReference type="AlphaFoldDB" id="A0AAV0DSG5"/>
<feature type="domain" description="ABC1 atypical kinase-like" evidence="2">
    <location>
        <begin position="2"/>
        <end position="104"/>
    </location>
</feature>
<comment type="caution">
    <text evidence="3">The sequence shown here is derived from an EMBL/GenBank/DDBJ whole genome shotgun (WGS) entry which is preliminary data.</text>
</comment>
<dbReference type="Proteomes" id="UP001152523">
    <property type="component" value="Unassembled WGS sequence"/>
</dbReference>
<dbReference type="PANTHER" id="PTHR10566:SF119">
    <property type="entry name" value="OS04G0640500 PROTEIN"/>
    <property type="match status" value="1"/>
</dbReference>
<evidence type="ECO:0000313" key="4">
    <source>
        <dbReference type="Proteomes" id="UP001152523"/>
    </source>
</evidence>
<dbReference type="SUPFAM" id="SSF56112">
    <property type="entry name" value="Protein kinase-like (PK-like)"/>
    <property type="match status" value="1"/>
</dbReference>
<proteinExistence type="inferred from homology"/>
<dbReference type="Pfam" id="PF03109">
    <property type="entry name" value="ABC1"/>
    <property type="match status" value="1"/>
</dbReference>
<evidence type="ECO:0000256" key="1">
    <source>
        <dbReference type="ARBA" id="ARBA00009670"/>
    </source>
</evidence>
<keyword evidence="4" id="KW-1185">Reference proteome</keyword>
<protein>
    <recommendedName>
        <fullName evidence="2">ABC1 atypical kinase-like domain-containing protein</fullName>
    </recommendedName>
</protein>
<reference evidence="3" key="1">
    <citation type="submission" date="2022-07" db="EMBL/GenBank/DDBJ databases">
        <authorList>
            <person name="Macas J."/>
            <person name="Novak P."/>
            <person name="Neumann P."/>
        </authorList>
    </citation>
    <scope>NUCLEOTIDE SEQUENCE</scope>
</reference>
<dbReference type="PANTHER" id="PTHR10566">
    <property type="entry name" value="CHAPERONE-ACTIVITY OF BC1 COMPLEX CABC1 -RELATED"/>
    <property type="match status" value="1"/>
</dbReference>
<dbReference type="InterPro" id="IPR011009">
    <property type="entry name" value="Kinase-like_dom_sf"/>
</dbReference>
<comment type="similarity">
    <text evidence="1">Belongs to the protein kinase superfamily. ADCK protein kinase family.</text>
</comment>
<dbReference type="EMBL" id="CAMAPF010000129">
    <property type="protein sequence ID" value="CAH9105021.1"/>
    <property type="molecule type" value="Genomic_DNA"/>
</dbReference>
<gene>
    <name evidence="3" type="ORF">CEPIT_LOCUS17001</name>
</gene>
<dbReference type="InterPro" id="IPR050154">
    <property type="entry name" value="UbiB_kinase"/>
</dbReference>
<evidence type="ECO:0000259" key="2">
    <source>
        <dbReference type="Pfam" id="PF03109"/>
    </source>
</evidence>
<accession>A0AAV0DSG5</accession>
<sequence length="403" mass="45356">MVPEMYLSQTTHKVLTMQWVEGTKLAEVKDLYLIEVGVYCSFNQLLENGFYHADPHPGNLLRTYDGKLAYLDFGMMGEFKQELRDSFMEACLHLVNRDYDALAKDFVTLGLLPPTADKAAVTTALTGVFQDVVAKGVQNISFGDFLADLGINMYKFKFRIPSYFSLVIRSLAVLEGIAISYDPNYKVLGSTYPWIARKVLTDSSPKLKSTLRALLYKDGKFRIDRLESLISESLRARKEKTLTREQSDFRESRFIFKQVLAFALNKKVTFLREVLLDELAKGLDALGLATFDSITTVSTNLALSSSYSFSLMTDEDIVNLRNLQRLILFLQGLDKRPGMGELSNRAPFSLAHFGSAQELLSLLSVIAELPQDMQQELVLRLPTDLAGKVASRVAARTLRRILL</sequence>
<name>A0AAV0DSG5_9ASTE</name>
<dbReference type="InterPro" id="IPR004147">
    <property type="entry name" value="ABC1_dom"/>
</dbReference>
<evidence type="ECO:0000313" key="3">
    <source>
        <dbReference type="EMBL" id="CAH9105021.1"/>
    </source>
</evidence>
<organism evidence="3 4">
    <name type="scientific">Cuscuta epithymum</name>
    <dbReference type="NCBI Taxonomy" id="186058"/>
    <lineage>
        <taxon>Eukaryota</taxon>
        <taxon>Viridiplantae</taxon>
        <taxon>Streptophyta</taxon>
        <taxon>Embryophyta</taxon>
        <taxon>Tracheophyta</taxon>
        <taxon>Spermatophyta</taxon>
        <taxon>Magnoliopsida</taxon>
        <taxon>eudicotyledons</taxon>
        <taxon>Gunneridae</taxon>
        <taxon>Pentapetalae</taxon>
        <taxon>asterids</taxon>
        <taxon>lamiids</taxon>
        <taxon>Solanales</taxon>
        <taxon>Convolvulaceae</taxon>
        <taxon>Cuscuteae</taxon>
        <taxon>Cuscuta</taxon>
        <taxon>Cuscuta subgen. Cuscuta</taxon>
    </lineage>
</organism>